<accession>A0A0G1WG24</accession>
<dbReference type="Proteomes" id="UP000034057">
    <property type="component" value="Unassembled WGS sequence"/>
</dbReference>
<keyword evidence="1" id="KW-1133">Transmembrane helix</keyword>
<dbReference type="Gene3D" id="3.20.20.80">
    <property type="entry name" value="Glycosidases"/>
    <property type="match status" value="1"/>
</dbReference>
<evidence type="ECO:0000313" key="2">
    <source>
        <dbReference type="EMBL" id="KKW17743.1"/>
    </source>
</evidence>
<dbReference type="EMBL" id="LCQO01000028">
    <property type="protein sequence ID" value="KKW17743.1"/>
    <property type="molecule type" value="Genomic_DNA"/>
</dbReference>
<evidence type="ECO:0000256" key="1">
    <source>
        <dbReference type="SAM" id="Phobius"/>
    </source>
</evidence>
<sequence>MAQNKLLARIVILIAVVGAISFIGIRAPETVTHLVPEFLNDSQGESLGEQSAEKSIVVGPKQEAELAEEVSVIMVDKSTVGDVLAILKDVGEAAYYHFGLTEKDFLEIKKAGFDVIEGNFDICADDADVKFFLDNAKNSGLTVILNAGAGEAEWGYACDGNFRSGQKPVWQRDKVKEWVEKWKAHPALYAWDTSNEDGGTFPFGTGGVDPDPAWEAKYSLSVEQLGQAYADVKSFDPSRPVIIRMNGWYFYDNTDNFFKPGNSFGKDVADIVMVNTYSNVDEYFKDFVSTVLMRAARSMYAIDPDIQVIPAIGAWSEPPTWVKPTGEHLINDYNQALKAENLAGIAFFKYGAAEGEDWFLPDSTRGDPMLWQMINELIK</sequence>
<evidence type="ECO:0000313" key="3">
    <source>
        <dbReference type="Proteomes" id="UP000034057"/>
    </source>
</evidence>
<dbReference type="SUPFAM" id="SSF51445">
    <property type="entry name" value="(Trans)glycosidases"/>
    <property type="match status" value="1"/>
</dbReference>
<gene>
    <name evidence="2" type="ORF">UY59_C0028G0003</name>
</gene>
<comment type="caution">
    <text evidence="2">The sequence shown here is derived from an EMBL/GenBank/DDBJ whole genome shotgun (WGS) entry which is preliminary data.</text>
</comment>
<feature type="transmembrane region" description="Helical" evidence="1">
    <location>
        <begin position="7"/>
        <end position="25"/>
    </location>
</feature>
<reference evidence="2 3" key="1">
    <citation type="journal article" date="2015" name="Nature">
        <title>rRNA introns, odd ribosomes, and small enigmatic genomes across a large radiation of phyla.</title>
        <authorList>
            <person name="Brown C.T."/>
            <person name="Hug L.A."/>
            <person name="Thomas B.C."/>
            <person name="Sharon I."/>
            <person name="Castelle C.J."/>
            <person name="Singh A."/>
            <person name="Wilkins M.J."/>
            <person name="Williams K.H."/>
            <person name="Banfield J.F."/>
        </authorList>
    </citation>
    <scope>NUCLEOTIDE SEQUENCE [LARGE SCALE GENOMIC DNA]</scope>
</reference>
<protein>
    <recommendedName>
        <fullName evidence="4">Glycoside hydrolase family 5 domain-containing protein</fullName>
    </recommendedName>
</protein>
<dbReference type="AlphaFoldDB" id="A0A0G1WG24"/>
<name>A0A0G1WG24_9BACT</name>
<dbReference type="InterPro" id="IPR017853">
    <property type="entry name" value="GH"/>
</dbReference>
<keyword evidence="1" id="KW-0472">Membrane</keyword>
<keyword evidence="1" id="KW-0812">Transmembrane</keyword>
<proteinExistence type="predicted"/>
<organism evidence="2 3">
    <name type="scientific">Candidatus Kaiserbacteria bacterium GW2011_GWA1_50_28</name>
    <dbReference type="NCBI Taxonomy" id="1618668"/>
    <lineage>
        <taxon>Bacteria</taxon>
        <taxon>Candidatus Kaiseribacteriota</taxon>
    </lineage>
</organism>
<evidence type="ECO:0008006" key="4">
    <source>
        <dbReference type="Google" id="ProtNLM"/>
    </source>
</evidence>